<evidence type="ECO:0000256" key="4">
    <source>
        <dbReference type="ARBA" id="ARBA00022723"/>
    </source>
</evidence>
<dbReference type="PROSITE" id="PS00086">
    <property type="entry name" value="CYTOCHROME_P450"/>
    <property type="match status" value="1"/>
</dbReference>
<evidence type="ECO:0000256" key="1">
    <source>
        <dbReference type="ARBA" id="ARBA00001971"/>
    </source>
</evidence>
<dbReference type="InterPro" id="IPR002397">
    <property type="entry name" value="Cyt_P450_B"/>
</dbReference>
<comment type="caution">
    <text evidence="9">The sequence shown here is derived from an EMBL/GenBank/DDBJ whole genome shotgun (WGS) entry which is preliminary data.</text>
</comment>
<dbReference type="GO" id="GO:0006707">
    <property type="term" value="P:cholesterol catabolic process"/>
    <property type="evidence" value="ECO:0007669"/>
    <property type="project" value="TreeGrafter"/>
</dbReference>
<dbReference type="Proteomes" id="UP000271464">
    <property type="component" value="Unassembled WGS sequence"/>
</dbReference>
<dbReference type="PRINTS" id="PR00359">
    <property type="entry name" value="BP450"/>
</dbReference>
<dbReference type="Proteomes" id="UP000279331">
    <property type="component" value="Unassembled WGS sequence"/>
</dbReference>
<evidence type="ECO:0000256" key="6">
    <source>
        <dbReference type="ARBA" id="ARBA00023004"/>
    </source>
</evidence>
<dbReference type="Pfam" id="PF00067">
    <property type="entry name" value="p450"/>
    <property type="match status" value="1"/>
</dbReference>
<dbReference type="GO" id="GO:0020037">
    <property type="term" value="F:heme binding"/>
    <property type="evidence" value="ECO:0007669"/>
    <property type="project" value="InterPro"/>
</dbReference>
<evidence type="ECO:0000256" key="5">
    <source>
        <dbReference type="ARBA" id="ARBA00023002"/>
    </source>
</evidence>
<proteinExistence type="inferred from homology"/>
<keyword evidence="3 8" id="KW-0349">Heme</keyword>
<sequence>MNLTTDSACPVADFTVGARLTAATSYGNLILMSEREVLVSDFGELDFFRDRRLVENPYPYYEALRERCPVTRENHYGVTMVTGWDEAVAVLNDAETFSSCISVTGPFPGFPVPLEGDNVTELIEQHRDELPFSDQLPTLDPPTHTNHRALLMRLITPKRLKENEDAMWLLADRVLDGYLAGGQGDFIKSFASPFTLLVIADLLGVPDEDRDAFVNNIHRHAGGGVGGTGEKPLAHNPLEFLYGTFADYVRDRRRHPRDDVLTGLATATFPDGSIPSVEDVARVACNVFSAGQETTVRLLGAALQVIGERRDIQTQLRKDRSLIPNFIEEALRIESPVKGDFRLSRVPVNVGGVDLPAGTTVMILQAAANRDPRRFTEPATFDPARKNARQHLSFGRGIHSCPGAPLARAETRVALERLLDRTSDIRISEWMHGAANDRRYQYVPTYILRGLTELHLEFTPT</sequence>
<evidence type="ECO:0000256" key="3">
    <source>
        <dbReference type="ARBA" id="ARBA00022617"/>
    </source>
</evidence>
<keyword evidence="6 8" id="KW-0408">Iron</keyword>
<dbReference type="PANTHER" id="PTHR46696:SF4">
    <property type="entry name" value="BIOTIN BIOSYNTHESIS CYTOCHROME P450"/>
    <property type="match status" value="1"/>
</dbReference>
<protein>
    <submittedName>
        <fullName evidence="9">Cytochrome P450 144</fullName>
        <ecNumber evidence="9">1.14.-.-</ecNumber>
    </submittedName>
</protein>
<dbReference type="GO" id="GO:0036199">
    <property type="term" value="F:cholest-4-en-3-one 26-monooxygenase activity"/>
    <property type="evidence" value="ECO:0007669"/>
    <property type="project" value="TreeGrafter"/>
</dbReference>
<dbReference type="EMBL" id="UPHM01000119">
    <property type="protein sequence ID" value="VAZ99145.1"/>
    <property type="molecule type" value="Genomic_DNA"/>
</dbReference>
<dbReference type="InterPro" id="IPR017972">
    <property type="entry name" value="Cyt_P450_CS"/>
</dbReference>
<name>A0AB38UZ78_9MYCO</name>
<dbReference type="EMBL" id="UPHL01000130">
    <property type="protein sequence ID" value="VAZ85720.1"/>
    <property type="molecule type" value="Genomic_DNA"/>
</dbReference>
<keyword evidence="5 8" id="KW-0560">Oxidoreductase</keyword>
<organism evidence="9 12">
    <name type="scientific">Mycobacterium persicum</name>
    <dbReference type="NCBI Taxonomy" id="1487726"/>
    <lineage>
        <taxon>Bacteria</taxon>
        <taxon>Bacillati</taxon>
        <taxon>Actinomycetota</taxon>
        <taxon>Actinomycetes</taxon>
        <taxon>Mycobacteriales</taxon>
        <taxon>Mycobacteriaceae</taxon>
        <taxon>Mycobacterium</taxon>
    </lineage>
</organism>
<evidence type="ECO:0000256" key="2">
    <source>
        <dbReference type="ARBA" id="ARBA00010617"/>
    </source>
</evidence>
<evidence type="ECO:0000313" key="12">
    <source>
        <dbReference type="Proteomes" id="UP000279331"/>
    </source>
</evidence>
<comment type="similarity">
    <text evidence="2 8">Belongs to the cytochrome P450 family.</text>
</comment>
<dbReference type="SUPFAM" id="SSF48264">
    <property type="entry name" value="Cytochrome P450"/>
    <property type="match status" value="1"/>
</dbReference>
<evidence type="ECO:0000256" key="7">
    <source>
        <dbReference type="ARBA" id="ARBA00023033"/>
    </source>
</evidence>
<dbReference type="InterPro" id="IPR036396">
    <property type="entry name" value="Cyt_P450_sf"/>
</dbReference>
<evidence type="ECO:0000256" key="8">
    <source>
        <dbReference type="RuleBase" id="RU000461"/>
    </source>
</evidence>
<evidence type="ECO:0000313" key="10">
    <source>
        <dbReference type="EMBL" id="VAZ99145.1"/>
    </source>
</evidence>
<evidence type="ECO:0000313" key="11">
    <source>
        <dbReference type="Proteomes" id="UP000271464"/>
    </source>
</evidence>
<dbReference type="PANTHER" id="PTHR46696">
    <property type="entry name" value="P450, PUTATIVE (EUROFUNG)-RELATED"/>
    <property type="match status" value="1"/>
</dbReference>
<reference evidence="11 12" key="1">
    <citation type="submission" date="2018-09" db="EMBL/GenBank/DDBJ databases">
        <authorList>
            <person name="Tagini F."/>
        </authorList>
    </citation>
    <scope>NUCLEOTIDE SEQUENCE [LARGE SCALE GENOMIC DNA]</scope>
    <source>
        <strain evidence="10 11">MK4</strain>
        <strain evidence="9 12">MK42</strain>
    </source>
</reference>
<keyword evidence="4 8" id="KW-0479">Metal-binding</keyword>
<dbReference type="InterPro" id="IPR001128">
    <property type="entry name" value="Cyt_P450"/>
</dbReference>
<dbReference type="EC" id="1.14.-.-" evidence="9"/>
<dbReference type="Gene3D" id="1.10.630.10">
    <property type="entry name" value="Cytochrome P450"/>
    <property type="match status" value="1"/>
</dbReference>
<keyword evidence="7 8" id="KW-0503">Monooxygenase</keyword>
<evidence type="ECO:0000313" key="9">
    <source>
        <dbReference type="EMBL" id="VAZ85720.1"/>
    </source>
</evidence>
<gene>
    <name evidence="9" type="ORF">LAUMK42_04558</name>
    <name evidence="10" type="ORF">LAUMK4_04481</name>
</gene>
<comment type="cofactor">
    <cofactor evidence="1">
        <name>heme</name>
        <dbReference type="ChEBI" id="CHEBI:30413"/>
    </cofactor>
</comment>
<accession>A0AB38UZ78</accession>
<keyword evidence="11" id="KW-1185">Reference proteome</keyword>
<dbReference type="GO" id="GO:0005506">
    <property type="term" value="F:iron ion binding"/>
    <property type="evidence" value="ECO:0007669"/>
    <property type="project" value="InterPro"/>
</dbReference>
<dbReference type="AlphaFoldDB" id="A0AB38UZ78"/>
<dbReference type="GO" id="GO:0008395">
    <property type="term" value="F:steroid hydroxylase activity"/>
    <property type="evidence" value="ECO:0007669"/>
    <property type="project" value="TreeGrafter"/>
</dbReference>